<dbReference type="EMBL" id="CP003358">
    <property type="protein sequence ID" value="AGB43399.1"/>
    <property type="molecule type" value="Genomic_DNA"/>
</dbReference>
<evidence type="ECO:0000313" key="1">
    <source>
        <dbReference type="EMBL" id="AGB43399.1"/>
    </source>
</evidence>
<dbReference type="KEGG" id="mam:Mesau_00915"/>
<protein>
    <submittedName>
        <fullName evidence="1">Uncharacterized protein</fullName>
    </submittedName>
</protein>
<dbReference type="Proteomes" id="UP000010998">
    <property type="component" value="Chromosome"/>
</dbReference>
<dbReference type="HOGENOM" id="CLU_1401029_0_0_5"/>
<sequence length="194" mass="21466">MLPTAAVSETLSVDEFVSALSALTNEDWIRVGEVARRYARYCSTSGDDLLSEAISRTLDGKRNCPYDVDPVAFLILTMKSIAGELRKAGFRTIGMDDVKLKTKDGNSVAFDPADERLDPESALAENQAAARLRSAVLGLFNDDEVARDLADLMMVELDGEELRALLDLEPKAFASKRRLVRRRIDKAFPDGWKP</sequence>
<dbReference type="eggNOG" id="COG1595">
    <property type="taxonomic scope" value="Bacteria"/>
</dbReference>
<dbReference type="OrthoDB" id="7553153at2"/>
<dbReference type="STRING" id="754035.Mesau_00915"/>
<keyword evidence="2" id="KW-1185">Reference proteome</keyword>
<dbReference type="GeneID" id="90988434"/>
<reference evidence="2" key="1">
    <citation type="submission" date="2012-02" db="EMBL/GenBank/DDBJ databases">
        <title>Complete sequence of Mesorhizobium australicum WSM2073.</title>
        <authorList>
            <person name="Lucas S."/>
            <person name="Han J."/>
            <person name="Lapidus A."/>
            <person name="Cheng J.-F."/>
            <person name="Goodwin L."/>
            <person name="Pitluck S."/>
            <person name="Peters L."/>
            <person name="Gu W."/>
            <person name="Detter J.C."/>
            <person name="Han C."/>
            <person name="Tapia R."/>
            <person name="Land M."/>
            <person name="Hauser L."/>
            <person name="Kyrpides N."/>
            <person name="Ivanova N."/>
            <person name="Pagani I."/>
            <person name="Reeve W.G."/>
            <person name="Howieson J.G."/>
            <person name="Tiwari R.P."/>
            <person name="O'Hara G.W."/>
            <person name="Atkins C.A."/>
            <person name="Ronson C.W."/>
            <person name="Nandasena K.G."/>
            <person name="Woyke T."/>
        </authorList>
    </citation>
    <scope>NUCLEOTIDE SEQUENCE [LARGE SCALE GENOMIC DNA]</scope>
    <source>
        <strain evidence="2">LMG 24608 / HAMBI 3006 / WSM2073</strain>
    </source>
</reference>
<organism evidence="1 2">
    <name type="scientific">Mesorhizobium australicum (strain HAMBI 3006 / LMG 24608 / WSM2073)</name>
    <dbReference type="NCBI Taxonomy" id="754035"/>
    <lineage>
        <taxon>Bacteria</taxon>
        <taxon>Pseudomonadati</taxon>
        <taxon>Pseudomonadota</taxon>
        <taxon>Alphaproteobacteria</taxon>
        <taxon>Hyphomicrobiales</taxon>
        <taxon>Phyllobacteriaceae</taxon>
        <taxon>Mesorhizobium</taxon>
    </lineage>
</organism>
<name>L0KG96_MESAW</name>
<proteinExistence type="predicted"/>
<gene>
    <name evidence="1" type="ordered locus">Mesau_00915</name>
</gene>
<dbReference type="RefSeq" id="WP_015314871.1">
    <property type="nucleotide sequence ID" value="NC_019973.1"/>
</dbReference>
<dbReference type="AlphaFoldDB" id="L0KG96"/>
<accession>L0KG96</accession>
<evidence type="ECO:0000313" key="2">
    <source>
        <dbReference type="Proteomes" id="UP000010998"/>
    </source>
</evidence>